<keyword evidence="2" id="KW-0946">Virion</keyword>
<accession>A0A220MDU6</accession>
<dbReference type="EMBL" id="CP018145">
    <property type="protein sequence ID" value="ASJ53186.1"/>
    <property type="molecule type" value="Genomic_DNA"/>
</dbReference>
<dbReference type="InterPro" id="IPR047175">
    <property type="entry name" value="CotS-like"/>
</dbReference>
<sequence>MDDLIKKIQNKYDMTVLHHKTIRDTSKSFVIYLETTNGKFIGKAFTLEKERLHFILNAEAHLRKNGVLIPAIQRTQNNKRYITHKENLFVLHQRLSWPNIAYNSPIRMERIGMALGKFHARSLGFSSKHGNLYNGAEKWPTEYKADLAALEKWELQHAGKNDQKYAAIAEYLPFFKQAGITAKEHLVSSPYFSKWKREPLTNHFLCHGDFNNGNLLVSNQRIAIIDWEDVRYDFPSKDIARVLSLAMRKNEQWNEELFSHILRGYLQENPLSIEQLHLLFVDLAFPHVIERFLRKKLYAQMSLAEIQQFCNREALKTAFMLDEMKAHVY</sequence>
<dbReference type="InterPro" id="IPR011009">
    <property type="entry name" value="Kinase-like_dom_sf"/>
</dbReference>
<protein>
    <submittedName>
        <fullName evidence="2">Spore coat protein</fullName>
    </submittedName>
</protein>
<dbReference type="KEGG" id="bfm:BP422_06260"/>
<feature type="domain" description="Aminoglycoside phosphotransferase" evidence="1">
    <location>
        <begin position="30"/>
        <end position="263"/>
    </location>
</feature>
<proteinExistence type="predicted"/>
<dbReference type="GO" id="GO:0042601">
    <property type="term" value="C:endospore-forming forespore"/>
    <property type="evidence" value="ECO:0007669"/>
    <property type="project" value="TreeGrafter"/>
</dbReference>
<dbReference type="Gene3D" id="3.90.1200.10">
    <property type="match status" value="1"/>
</dbReference>
<dbReference type="Proteomes" id="UP000197781">
    <property type="component" value="Chromosome"/>
</dbReference>
<keyword evidence="2" id="KW-0167">Capsid protein</keyword>
<dbReference type="Gene3D" id="3.30.200.20">
    <property type="entry name" value="Phosphorylase Kinase, domain 1"/>
    <property type="match status" value="1"/>
</dbReference>
<dbReference type="AlphaFoldDB" id="A0A220MDU6"/>
<organism evidence="2 3">
    <name type="scientific">Brevibacillus formosus</name>
    <dbReference type="NCBI Taxonomy" id="54913"/>
    <lineage>
        <taxon>Bacteria</taxon>
        <taxon>Bacillati</taxon>
        <taxon>Bacillota</taxon>
        <taxon>Bacilli</taxon>
        <taxon>Bacillales</taxon>
        <taxon>Paenibacillaceae</taxon>
        <taxon>Brevibacillus</taxon>
    </lineage>
</organism>
<dbReference type="InterPro" id="IPR002575">
    <property type="entry name" value="Aminoglycoside_PTrfase"/>
</dbReference>
<dbReference type="Pfam" id="PF01636">
    <property type="entry name" value="APH"/>
    <property type="match status" value="1"/>
</dbReference>
<evidence type="ECO:0000313" key="3">
    <source>
        <dbReference type="Proteomes" id="UP000197781"/>
    </source>
</evidence>
<dbReference type="PANTHER" id="PTHR39179">
    <property type="entry name" value="SPORE COAT PROTEIN I"/>
    <property type="match status" value="1"/>
</dbReference>
<evidence type="ECO:0000259" key="1">
    <source>
        <dbReference type="Pfam" id="PF01636"/>
    </source>
</evidence>
<dbReference type="RefSeq" id="WP_088907030.1">
    <property type="nucleotide sequence ID" value="NZ_CP018145.1"/>
</dbReference>
<gene>
    <name evidence="2" type="ORF">BP422_06260</name>
</gene>
<dbReference type="PANTHER" id="PTHR39179:SF1">
    <property type="entry name" value="SPORE COAT PROTEIN I"/>
    <property type="match status" value="1"/>
</dbReference>
<reference evidence="2 3" key="1">
    <citation type="submission" date="2016-11" db="EMBL/GenBank/DDBJ databases">
        <authorList>
            <person name="Jaros S."/>
            <person name="Januszkiewicz K."/>
            <person name="Wedrychowicz H."/>
        </authorList>
    </citation>
    <scope>NUCLEOTIDE SEQUENCE [LARGE SCALE GENOMIC DNA]</scope>
    <source>
        <strain evidence="2 3">NF2</strain>
    </source>
</reference>
<evidence type="ECO:0000313" key="2">
    <source>
        <dbReference type="EMBL" id="ASJ53186.1"/>
    </source>
</evidence>
<dbReference type="SUPFAM" id="SSF56112">
    <property type="entry name" value="Protein kinase-like (PK-like)"/>
    <property type="match status" value="1"/>
</dbReference>
<name>A0A220MDU6_9BACL</name>